<dbReference type="Gene3D" id="3.40.50.150">
    <property type="entry name" value="Vaccinia Virus protein VP39"/>
    <property type="match status" value="1"/>
</dbReference>
<dbReference type="EMBL" id="BAAANC010000001">
    <property type="protein sequence ID" value="GAA1521474.1"/>
    <property type="molecule type" value="Genomic_DNA"/>
</dbReference>
<dbReference type="Proteomes" id="UP001500363">
    <property type="component" value="Unassembled WGS sequence"/>
</dbReference>
<comment type="caution">
    <text evidence="1">The sequence shown here is derived from an EMBL/GenBank/DDBJ whole genome shotgun (WGS) entry which is preliminary data.</text>
</comment>
<dbReference type="InterPro" id="IPR029063">
    <property type="entry name" value="SAM-dependent_MTases_sf"/>
</dbReference>
<dbReference type="SUPFAM" id="SSF53335">
    <property type="entry name" value="S-adenosyl-L-methionine-dependent methyltransferases"/>
    <property type="match status" value="1"/>
</dbReference>
<name>A0ABN2ALU2_9ACTN</name>
<proteinExistence type="predicted"/>
<reference evidence="1 2" key="1">
    <citation type="journal article" date="2019" name="Int. J. Syst. Evol. Microbiol.">
        <title>The Global Catalogue of Microorganisms (GCM) 10K type strain sequencing project: providing services to taxonomists for standard genome sequencing and annotation.</title>
        <authorList>
            <consortium name="The Broad Institute Genomics Platform"/>
            <consortium name="The Broad Institute Genome Sequencing Center for Infectious Disease"/>
            <person name="Wu L."/>
            <person name="Ma J."/>
        </authorList>
    </citation>
    <scope>NUCLEOTIDE SEQUENCE [LARGE SCALE GENOMIC DNA]</scope>
    <source>
        <strain evidence="1 2">JCM 14303</strain>
    </source>
</reference>
<dbReference type="RefSeq" id="WP_344172921.1">
    <property type="nucleotide sequence ID" value="NZ_BAAANC010000001.1"/>
</dbReference>
<dbReference type="GO" id="GO:0032259">
    <property type="term" value="P:methylation"/>
    <property type="evidence" value="ECO:0007669"/>
    <property type="project" value="UniProtKB-KW"/>
</dbReference>
<keyword evidence="1" id="KW-0808">Transferase</keyword>
<evidence type="ECO:0000313" key="2">
    <source>
        <dbReference type="Proteomes" id="UP001500363"/>
    </source>
</evidence>
<protein>
    <submittedName>
        <fullName evidence="1">Class I SAM-dependent methyltransferase</fullName>
    </submittedName>
</protein>
<gene>
    <name evidence="1" type="ORF">GCM10009741_23160</name>
</gene>
<sequence>MTNSTIASYEREALQYAAQMDDFPPTFTEQALLRLIDALPPGGLVLEIGSGTGRDADFVEACGATVRRTDATRAFRELQASRGRQVEPLNVISDEVPGQYDGVLALCVLIHVDRRSTPVVLRKIARALRPAGAFLVSVREGAGETSGDYLMSYWDQAEYAGLLGDAGLRVDWSQRYDDGDGDTWLTFLARKAR</sequence>
<accession>A0ABN2ALU2</accession>
<dbReference type="Pfam" id="PF13489">
    <property type="entry name" value="Methyltransf_23"/>
    <property type="match status" value="1"/>
</dbReference>
<keyword evidence="1" id="KW-0489">Methyltransferase</keyword>
<evidence type="ECO:0000313" key="1">
    <source>
        <dbReference type="EMBL" id="GAA1521474.1"/>
    </source>
</evidence>
<dbReference type="CDD" id="cd02440">
    <property type="entry name" value="AdoMet_MTases"/>
    <property type="match status" value="1"/>
</dbReference>
<keyword evidence="2" id="KW-1185">Reference proteome</keyword>
<dbReference type="GO" id="GO:0008168">
    <property type="term" value="F:methyltransferase activity"/>
    <property type="evidence" value="ECO:0007669"/>
    <property type="project" value="UniProtKB-KW"/>
</dbReference>
<organism evidence="1 2">
    <name type="scientific">Kribbella lupini</name>
    <dbReference type="NCBI Taxonomy" id="291602"/>
    <lineage>
        <taxon>Bacteria</taxon>
        <taxon>Bacillati</taxon>
        <taxon>Actinomycetota</taxon>
        <taxon>Actinomycetes</taxon>
        <taxon>Propionibacteriales</taxon>
        <taxon>Kribbellaceae</taxon>
        <taxon>Kribbella</taxon>
    </lineage>
</organism>